<feature type="region of interest" description="Disordered" evidence="1">
    <location>
        <begin position="735"/>
        <end position="755"/>
    </location>
</feature>
<dbReference type="RefSeq" id="WP_185660162.1">
    <property type="nucleotide sequence ID" value="NZ_CAWPOO010000008.1"/>
</dbReference>
<proteinExistence type="predicted"/>
<keyword evidence="3" id="KW-1185">Reference proteome</keyword>
<protein>
    <recommendedName>
        <fullName evidence="4">Tetratricopeptide repeat protein</fullName>
    </recommendedName>
</protein>
<dbReference type="AlphaFoldDB" id="A0A7X1E8H7"/>
<accession>A0A7X1E8H7</accession>
<comment type="caution">
    <text evidence="2">The sequence shown here is derived from an EMBL/GenBank/DDBJ whole genome shotgun (WGS) entry which is preliminary data.</text>
</comment>
<dbReference type="EMBL" id="JACHVC010000008">
    <property type="protein sequence ID" value="MBC2606276.1"/>
    <property type="molecule type" value="Genomic_DNA"/>
</dbReference>
<gene>
    <name evidence="2" type="ORF">H5P27_09470</name>
</gene>
<dbReference type="Gene3D" id="1.25.40.10">
    <property type="entry name" value="Tetratricopeptide repeat domain"/>
    <property type="match status" value="1"/>
</dbReference>
<name>A0A7X1E8H7_9BACT</name>
<feature type="compositionally biased region" description="Basic and acidic residues" evidence="1">
    <location>
        <begin position="214"/>
        <end position="230"/>
    </location>
</feature>
<reference evidence="2 3" key="1">
    <citation type="submission" date="2020-07" db="EMBL/GenBank/DDBJ databases">
        <authorList>
            <person name="Feng X."/>
        </authorList>
    </citation>
    <scope>NUCLEOTIDE SEQUENCE [LARGE SCALE GENOMIC DNA]</scope>
    <source>
        <strain evidence="2 3">JCM23202</strain>
    </source>
</reference>
<dbReference type="SUPFAM" id="SSF48452">
    <property type="entry name" value="TPR-like"/>
    <property type="match status" value="1"/>
</dbReference>
<dbReference type="Proteomes" id="UP000526501">
    <property type="component" value="Unassembled WGS sequence"/>
</dbReference>
<feature type="region of interest" description="Disordered" evidence="1">
    <location>
        <begin position="206"/>
        <end position="230"/>
    </location>
</feature>
<evidence type="ECO:0000256" key="1">
    <source>
        <dbReference type="SAM" id="MobiDB-lite"/>
    </source>
</evidence>
<evidence type="ECO:0008006" key="4">
    <source>
        <dbReference type="Google" id="ProtNLM"/>
    </source>
</evidence>
<evidence type="ECO:0000313" key="2">
    <source>
        <dbReference type="EMBL" id="MBC2606276.1"/>
    </source>
</evidence>
<organism evidence="2 3">
    <name type="scientific">Pelagicoccus albus</name>
    <dbReference type="NCBI Taxonomy" id="415222"/>
    <lineage>
        <taxon>Bacteria</taxon>
        <taxon>Pseudomonadati</taxon>
        <taxon>Verrucomicrobiota</taxon>
        <taxon>Opitutia</taxon>
        <taxon>Puniceicoccales</taxon>
        <taxon>Pelagicoccaceae</taxon>
        <taxon>Pelagicoccus</taxon>
    </lineage>
</organism>
<dbReference type="InterPro" id="IPR011990">
    <property type="entry name" value="TPR-like_helical_dom_sf"/>
</dbReference>
<sequence>MSEIGSQPPSSSEEKSSQLSTYELSIKLHRSGWVNVGLLAGAILFSGSWLGWKYFARENQKQLTAASIAWNEENPEQAWSLLQKVNRNSGNVESYDFQSALILGERNPERLLSEQGIEKTKTAHLSLKRQKLMLQAAIAAQDWLRLEAFISTLESDPSFPDDDPDLLIGQAWLSLRQGEIQPTQQKILAALRANPSHSDAQLLRSQLQGSSADPMERNQARQTLKELSESHSPEALKAQIALITSPLRPRETDRLRSLLGELKRNPYFSSHYLLKKPAVLKTLLNANGELDSELGLDLAQRLERSGDADENELLMLAYYAQEQGELELAKTKLTNLQSEGEPSYQLRYLVARQALIEGDTGEAIAEALPGLESEGSGQFARLLLQIAQNKTVSNEHRQDATAALIEQEELPFPLWLAAAGLAWEQGEQMRNSAIASGLEQASKYPLEVARFLAAHEEAAKALEILEQSGELRKSPLGFGTELSCLVKLERYQEAKALLSTSEVYISSLTLASGRLLLAFATGSAEEVQNLWKKGIALAAEETNVSLSLGHLAKLAFDYQQPKLALEAFRKSSQAGPLEGLPSQLLLSYLELERQQGNTERCLQLAKLCENQNPDNLAIRAWTAYFQVLLDQEILNAKDTLSRILQSNSSLPLAQDGLTLAFLKTGQPKRALALLPEELETDGQASSRLAIWYATLEANQASEKAQAIRAEIDVQALLPEEKSLLESYAPSVREKIELPSEEELQLTAPKERGPEA</sequence>
<evidence type="ECO:0000313" key="3">
    <source>
        <dbReference type="Proteomes" id="UP000526501"/>
    </source>
</evidence>